<comment type="subcellular location">
    <subcellularLocation>
        <location evidence="1">Nucleus</location>
    </subcellularLocation>
</comment>
<evidence type="ECO:0000259" key="10">
    <source>
        <dbReference type="PROSITE" id="PS51523"/>
    </source>
</evidence>
<dbReference type="Pfam" id="PF04770">
    <property type="entry name" value="ZF-HD_dimer"/>
    <property type="match status" value="1"/>
</dbReference>
<evidence type="ECO:0000256" key="2">
    <source>
        <dbReference type="ARBA" id="ARBA00022723"/>
    </source>
</evidence>
<dbReference type="Gene3D" id="1.10.10.60">
    <property type="entry name" value="Homeodomain-like"/>
    <property type="match status" value="1"/>
</dbReference>
<evidence type="ECO:0000256" key="9">
    <source>
        <dbReference type="ARBA" id="ARBA00023242"/>
    </source>
</evidence>
<comment type="caution">
    <text evidence="11">The sequence shown here is derived from an EMBL/GenBank/DDBJ whole genome shotgun (WGS) entry which is preliminary data.</text>
</comment>
<keyword evidence="7" id="KW-0371">Homeobox</keyword>
<gene>
    <name evidence="11" type="ORF">DH2020_044977</name>
</gene>
<sequence length="199" mass="22779">MEFPISHQENNVPIPLNSTYTTAISHTHQISQIPNLPLKKMVKYKECLKNHAANIGGNAIDGCGEFMPKGKNGTLEALICSACNCHRNFHRKLEICDNNNNFDHNVTNSRIGGKYFVGPHQMNIVPCHKLEGNLVISELENSGVVKKRFRTKFTKEQKEEMLRFAEKIGWKIQKQEENVVQKFCQEIGVKRRIFKNTID</sequence>
<evidence type="ECO:0000256" key="7">
    <source>
        <dbReference type="ARBA" id="ARBA00023155"/>
    </source>
</evidence>
<evidence type="ECO:0000313" key="11">
    <source>
        <dbReference type="EMBL" id="KAK6121274.1"/>
    </source>
</evidence>
<dbReference type="PANTHER" id="PTHR31948:SF163">
    <property type="entry name" value="ZINC-FINGER HOMEODOMAIN PROTEIN 3"/>
    <property type="match status" value="1"/>
</dbReference>
<reference evidence="11 12" key="1">
    <citation type="journal article" date="2021" name="Comput. Struct. Biotechnol. J.">
        <title>De novo genome assembly of the potent medicinal plant Rehmannia glutinosa using nanopore technology.</title>
        <authorList>
            <person name="Ma L."/>
            <person name="Dong C."/>
            <person name="Song C."/>
            <person name="Wang X."/>
            <person name="Zheng X."/>
            <person name="Niu Y."/>
            <person name="Chen S."/>
            <person name="Feng W."/>
        </authorList>
    </citation>
    <scope>NUCLEOTIDE SEQUENCE [LARGE SCALE GENOMIC DNA]</scope>
    <source>
        <strain evidence="11">DH-2019</strain>
    </source>
</reference>
<dbReference type="PANTHER" id="PTHR31948">
    <property type="entry name" value="ZINC-FINGER HOMEODOMAIN PROTEIN 2"/>
    <property type="match status" value="1"/>
</dbReference>
<keyword evidence="2" id="KW-0479">Metal-binding</keyword>
<dbReference type="NCBIfam" id="TIGR01565">
    <property type="entry name" value="homeo_ZF_HD"/>
    <property type="match status" value="1"/>
</dbReference>
<organism evidence="11 12">
    <name type="scientific">Rehmannia glutinosa</name>
    <name type="common">Chinese foxglove</name>
    <dbReference type="NCBI Taxonomy" id="99300"/>
    <lineage>
        <taxon>Eukaryota</taxon>
        <taxon>Viridiplantae</taxon>
        <taxon>Streptophyta</taxon>
        <taxon>Embryophyta</taxon>
        <taxon>Tracheophyta</taxon>
        <taxon>Spermatophyta</taxon>
        <taxon>Magnoliopsida</taxon>
        <taxon>eudicotyledons</taxon>
        <taxon>Gunneridae</taxon>
        <taxon>Pentapetalae</taxon>
        <taxon>asterids</taxon>
        <taxon>lamiids</taxon>
        <taxon>Lamiales</taxon>
        <taxon>Orobanchaceae</taxon>
        <taxon>Rehmannieae</taxon>
        <taxon>Rehmannia</taxon>
    </lineage>
</organism>
<keyword evidence="3" id="KW-0863">Zinc-finger</keyword>
<proteinExistence type="predicted"/>
<dbReference type="InterPro" id="IPR009057">
    <property type="entry name" value="Homeodomain-like_sf"/>
</dbReference>
<dbReference type="InterPro" id="IPR006455">
    <property type="entry name" value="Homeodomain_ZF_HD"/>
</dbReference>
<evidence type="ECO:0000256" key="5">
    <source>
        <dbReference type="ARBA" id="ARBA00023015"/>
    </source>
</evidence>
<dbReference type="InterPro" id="IPR006456">
    <property type="entry name" value="ZF_HD_homeobox_Cys/His_dimer"/>
</dbReference>
<evidence type="ECO:0000256" key="4">
    <source>
        <dbReference type="ARBA" id="ARBA00022833"/>
    </source>
</evidence>
<keyword evidence="8" id="KW-0804">Transcription</keyword>
<protein>
    <recommendedName>
        <fullName evidence="10">ZF-HD dimerization-type domain-containing protein</fullName>
    </recommendedName>
</protein>
<keyword evidence="9" id="KW-0539">Nucleus</keyword>
<dbReference type="EMBL" id="JABTTQ020002926">
    <property type="protein sequence ID" value="KAK6121274.1"/>
    <property type="molecule type" value="Genomic_DNA"/>
</dbReference>
<dbReference type="PROSITE" id="PS51523">
    <property type="entry name" value="ZF_HD_DIMER"/>
    <property type="match status" value="1"/>
</dbReference>
<dbReference type="Proteomes" id="UP001318860">
    <property type="component" value="Unassembled WGS sequence"/>
</dbReference>
<dbReference type="SUPFAM" id="SSF46689">
    <property type="entry name" value="Homeodomain-like"/>
    <property type="match status" value="1"/>
</dbReference>
<evidence type="ECO:0000256" key="8">
    <source>
        <dbReference type="ARBA" id="ARBA00023163"/>
    </source>
</evidence>
<dbReference type="NCBIfam" id="TIGR01566">
    <property type="entry name" value="ZF_HD_prot_N"/>
    <property type="match status" value="1"/>
</dbReference>
<accession>A0ABR0UG32</accession>
<name>A0ABR0UG32_REHGL</name>
<keyword evidence="5" id="KW-0805">Transcription regulation</keyword>
<evidence type="ECO:0000256" key="1">
    <source>
        <dbReference type="ARBA" id="ARBA00004123"/>
    </source>
</evidence>
<keyword evidence="12" id="KW-1185">Reference proteome</keyword>
<evidence type="ECO:0000256" key="3">
    <source>
        <dbReference type="ARBA" id="ARBA00022771"/>
    </source>
</evidence>
<evidence type="ECO:0000256" key="6">
    <source>
        <dbReference type="ARBA" id="ARBA00023125"/>
    </source>
</evidence>
<feature type="domain" description="ZF-HD dimerization-type" evidence="10">
    <location>
        <begin position="44"/>
        <end position="93"/>
    </location>
</feature>
<keyword evidence="4" id="KW-0862">Zinc</keyword>
<keyword evidence="6" id="KW-0238">DNA-binding</keyword>
<evidence type="ECO:0000313" key="12">
    <source>
        <dbReference type="Proteomes" id="UP001318860"/>
    </source>
</evidence>